<accession>A0ABP0H9Y7</accession>
<evidence type="ECO:0000259" key="1">
    <source>
        <dbReference type="Pfam" id="PF00149"/>
    </source>
</evidence>
<dbReference type="Gene3D" id="1.20.120.1240">
    <property type="entry name" value="Dynamin, middle domain"/>
    <property type="match status" value="1"/>
</dbReference>
<dbReference type="Gene3D" id="3.60.21.10">
    <property type="match status" value="1"/>
</dbReference>
<feature type="domain" description="Calcineurin-like phosphoesterase" evidence="1">
    <location>
        <begin position="564"/>
        <end position="838"/>
    </location>
</feature>
<evidence type="ECO:0000313" key="4">
    <source>
        <dbReference type="Proteomes" id="UP001642464"/>
    </source>
</evidence>
<proteinExistence type="predicted"/>
<protein>
    <submittedName>
        <fullName evidence="3">Dynamin-related protein 4C</fullName>
    </submittedName>
</protein>
<organism evidence="3 4">
    <name type="scientific">Durusdinium trenchii</name>
    <dbReference type="NCBI Taxonomy" id="1381693"/>
    <lineage>
        <taxon>Eukaryota</taxon>
        <taxon>Sar</taxon>
        <taxon>Alveolata</taxon>
        <taxon>Dinophyceae</taxon>
        <taxon>Suessiales</taxon>
        <taxon>Symbiodiniaceae</taxon>
        <taxon>Durusdinium</taxon>
    </lineage>
</organism>
<dbReference type="InterPro" id="IPR029052">
    <property type="entry name" value="Metallo-depent_PP-like"/>
</dbReference>
<dbReference type="Pfam" id="PF00149">
    <property type="entry name" value="Metallophos"/>
    <property type="match status" value="1"/>
</dbReference>
<sequence length="939" mass="107663">MVILCVIPATSDFGNAEVVKLARKYDPDGIRTLGVVTKCDDAANAEASDIVEKVLMERNSDVRLQLGFHCVVNRSQKNIEAGMSREDLWDKEKKVFTTSDLLKRIPKHLWGTPRLMEKIAKVQESRVDECLPKIKSEVRHTLLELEQKLRELPIQPESEVEQFRLFNDTISKIREDLSRRIRGEFMSAESADRNLTIAPKVASMVQEFRQDLLSKNPEWLGEDMIDEVDDTVKTFVTGHTVDNLTGPQVFINFIKQVFIKEGLLEKSVNGLVADVGEHLRMVVQHVIQEHANMSGALCNRLEAKAEDHIDQLTAKARYFCKAISECQEVTFTTDGEYTENLNEFRKSIWLNNDPKKYLAANFGAEGQLPSEFLELLKQAKEEPRKLATLEICASLHVYTKQMIKNFVETSAKLVKFNMLDKLAKKLEESWREDQMSSLRELFPKDDAILKRQQDLKEKIETLYEFKRERLLGERDLEKSEFISDRPMWESRIEESLDGVEEMVETFHSQTSGSVREAMEDSEHRRSDCAQHVFEAPPKPSKDPMQHNGQALRDTCFGQSASQHVMVIGDWGGVQYTEEMPILPADHRSHLFPKRVRSFVSGVDDYAQHRVAAQMLNLSFYDAPDYVINVGDNFYWGGVNSSCNNNSFEEGFRWNQWGPIFERMYEGGGLDGKQWLGILGNHDYGGFKFTSGWHESIFYTWAVGHESTGRWMTPAQYWQVKVHYVNFSIDYYFVDTNVNNAWKLNASDPKDGHNICSEKHNEKTAECSVTGPVSREACHSWFESLWEVQKRWLDQRLSLSKADWQIVVSHFPPEYNADFWTEMGHRYGIDLIISGHRHYQEVIEVGKSTKTAPPFSFTTIISGGGGGITADRVPQLAGDDDAYGFMDLFLNKSKIHIRAFSHTGRLRRSVAITPVAPQATKEFLSMYARRWDQESAKKHP</sequence>
<dbReference type="PANTHER" id="PTHR11566:SF173">
    <property type="entry name" value="DYNAMIN-RELATED PROTEIN 4C"/>
    <property type="match status" value="1"/>
</dbReference>
<dbReference type="SUPFAM" id="SSF56300">
    <property type="entry name" value="Metallo-dependent phosphatases"/>
    <property type="match status" value="1"/>
</dbReference>
<reference evidence="3 4" key="1">
    <citation type="submission" date="2024-02" db="EMBL/GenBank/DDBJ databases">
        <authorList>
            <person name="Chen Y."/>
            <person name="Shah S."/>
            <person name="Dougan E. K."/>
            <person name="Thang M."/>
            <person name="Chan C."/>
        </authorList>
    </citation>
    <scope>NUCLEOTIDE SEQUENCE [LARGE SCALE GENOMIC DNA]</scope>
</reference>
<dbReference type="PRINTS" id="PR00195">
    <property type="entry name" value="DYNAMIN"/>
</dbReference>
<dbReference type="PANTHER" id="PTHR11566">
    <property type="entry name" value="DYNAMIN"/>
    <property type="match status" value="1"/>
</dbReference>
<dbReference type="Pfam" id="PF01031">
    <property type="entry name" value="Dynamin_M"/>
    <property type="match status" value="1"/>
</dbReference>
<dbReference type="EMBL" id="CAXAMM010000336">
    <property type="protein sequence ID" value="CAK8987029.1"/>
    <property type="molecule type" value="Genomic_DNA"/>
</dbReference>
<name>A0ABP0H9Y7_9DINO</name>
<dbReference type="InterPro" id="IPR000375">
    <property type="entry name" value="Dynamin_stalk"/>
</dbReference>
<comment type="caution">
    <text evidence="3">The sequence shown here is derived from an EMBL/GenBank/DDBJ whole genome shotgun (WGS) entry which is preliminary data.</text>
</comment>
<feature type="domain" description="Dynamin stalk" evidence="2">
    <location>
        <begin position="58"/>
        <end position="345"/>
    </location>
</feature>
<gene>
    <name evidence="3" type="ORF">SCF082_LOCUS797</name>
</gene>
<evidence type="ECO:0000313" key="3">
    <source>
        <dbReference type="EMBL" id="CAK8987029.1"/>
    </source>
</evidence>
<evidence type="ECO:0000259" key="2">
    <source>
        <dbReference type="Pfam" id="PF01031"/>
    </source>
</evidence>
<dbReference type="InterPro" id="IPR022812">
    <property type="entry name" value="Dynamin"/>
</dbReference>
<dbReference type="SUPFAM" id="SSF52540">
    <property type="entry name" value="P-loop containing nucleoside triphosphate hydrolases"/>
    <property type="match status" value="1"/>
</dbReference>
<dbReference type="InterPro" id="IPR004843">
    <property type="entry name" value="Calcineurin-like_PHP"/>
</dbReference>
<dbReference type="Proteomes" id="UP001642464">
    <property type="component" value="Unassembled WGS sequence"/>
</dbReference>
<dbReference type="Gene3D" id="3.40.50.300">
    <property type="entry name" value="P-loop containing nucleotide triphosphate hydrolases"/>
    <property type="match status" value="1"/>
</dbReference>
<keyword evidence="4" id="KW-1185">Reference proteome</keyword>
<dbReference type="InterPro" id="IPR027417">
    <property type="entry name" value="P-loop_NTPase"/>
</dbReference>